<dbReference type="InterPro" id="IPR034922">
    <property type="entry name" value="REX1-like_exo"/>
</dbReference>
<dbReference type="Gene3D" id="3.30.420.10">
    <property type="entry name" value="Ribonuclease H-like superfamily/Ribonuclease H"/>
    <property type="match status" value="1"/>
</dbReference>
<dbReference type="Pfam" id="PF00929">
    <property type="entry name" value="RNase_T"/>
    <property type="match status" value="1"/>
</dbReference>
<dbReference type="InterPro" id="IPR013520">
    <property type="entry name" value="Ribonucl_H"/>
</dbReference>
<keyword evidence="5" id="KW-0269">Exonuclease</keyword>
<gene>
    <name evidence="9" type="ORF">B9Z65_4138</name>
</gene>
<dbReference type="GO" id="GO:0005634">
    <property type="term" value="C:nucleus"/>
    <property type="evidence" value="ECO:0007669"/>
    <property type="project" value="UniProtKB-SubCell"/>
</dbReference>
<dbReference type="SMART" id="SM00479">
    <property type="entry name" value="EXOIII"/>
    <property type="match status" value="1"/>
</dbReference>
<proteinExistence type="inferred from homology"/>
<feature type="region of interest" description="Disordered" evidence="7">
    <location>
        <begin position="525"/>
        <end position="547"/>
    </location>
</feature>
<keyword evidence="6" id="KW-0539">Nucleus</keyword>
<dbReference type="SUPFAM" id="SSF53098">
    <property type="entry name" value="Ribonuclease H-like"/>
    <property type="match status" value="1"/>
</dbReference>
<dbReference type="EMBL" id="NHZQ01000335">
    <property type="protein sequence ID" value="PSK42224.1"/>
    <property type="molecule type" value="Genomic_DNA"/>
</dbReference>
<evidence type="ECO:0000256" key="5">
    <source>
        <dbReference type="ARBA" id="ARBA00022839"/>
    </source>
</evidence>
<evidence type="ECO:0000256" key="4">
    <source>
        <dbReference type="ARBA" id="ARBA00022801"/>
    </source>
</evidence>
<accession>A0A2P7Z1Y6</accession>
<dbReference type="GO" id="GO:0003676">
    <property type="term" value="F:nucleic acid binding"/>
    <property type="evidence" value="ECO:0007669"/>
    <property type="project" value="InterPro"/>
</dbReference>
<dbReference type="PANTHER" id="PTHR12801:SF115">
    <property type="entry name" value="FI18136P1-RELATED"/>
    <property type="match status" value="1"/>
</dbReference>
<dbReference type="STRING" id="40998.A0A2P7Z1Y6"/>
<evidence type="ECO:0000259" key="8">
    <source>
        <dbReference type="SMART" id="SM00479"/>
    </source>
</evidence>
<dbReference type="InterPro" id="IPR012337">
    <property type="entry name" value="RNaseH-like_sf"/>
</dbReference>
<comment type="similarity">
    <text evidence="2">Belongs to the REXO1/REXO3 family.</text>
</comment>
<sequence>MGTKRKRHDRDQSQGFEPMGATLQRLRSEKEELEDDKPSAGSESRRSSTTSHTSRNADKDGWEHVEDRTARKKRKKLEKNYPTISHSHHARLQSFVKLSDLQNLVLYLLADGSAPQWVSVQHHQHIDKVVVLMVPGLDAELFNGSIDLDDSDGVAVAPNGVNGSVAASDGTSAPTAQDAAPSPKPQKMSIKPDDYYPSKLAHQKLSAPLKPLAELFTHIWPIKTPGDPRRMHSPMYGMLSSPIPRPKEDNKIKGPKPPAESRGWKNQSTPITDFIMTKTELSENGYALHPAHLNSEAERKIETARRHKNVQSPTDGWVDLLPSTTLPEGAAAPASIEAGSILQGRHPLIMDCEMVSTTVDRFALARISLIDWDGTVVFDSLVKPPDPVRDYLTPYSGITKEMLDGATLTLPNIQAKLASLVTPQTILLGHSLDSDFRALKISFPFVVDTTVLYPHPKGPPQKSSLKWLTQKYLGREIQGNVSKGHDSVEDARAVLDLVRQKCERGKAWGTGDASGEPLFRRLARDGKGGVKGHEGRKRDGEENWEAKPRKRGAMVDWVGNMHGFGSSAAVAVSCGSDEEVVKGVARAVNGVEKGEDERNEVEGSKEKVPEGGCDFVFGRLRELEFRRGWSPRIPGLTSTAVKPVDEETEVDPSAAAVGDQHPKEELAAESTLRDTLAQTIDHIEQVYNSCPPRTAVIIYSGSGNPNRMIELQKLHARFKEEYQIKKWDELDVKWTDTEEQELRKAVETARKGVGFIGVTPLKKD</sequence>
<evidence type="ECO:0000256" key="2">
    <source>
        <dbReference type="ARBA" id="ARBA00006357"/>
    </source>
</evidence>
<evidence type="ECO:0000256" key="3">
    <source>
        <dbReference type="ARBA" id="ARBA00022722"/>
    </source>
</evidence>
<organism evidence="9 10">
    <name type="scientific">Elsinoe australis</name>
    <dbReference type="NCBI Taxonomy" id="40998"/>
    <lineage>
        <taxon>Eukaryota</taxon>
        <taxon>Fungi</taxon>
        <taxon>Dikarya</taxon>
        <taxon>Ascomycota</taxon>
        <taxon>Pezizomycotina</taxon>
        <taxon>Dothideomycetes</taxon>
        <taxon>Dothideomycetidae</taxon>
        <taxon>Myriangiales</taxon>
        <taxon>Elsinoaceae</taxon>
        <taxon>Elsinoe</taxon>
    </lineage>
</organism>
<evidence type="ECO:0000313" key="9">
    <source>
        <dbReference type="EMBL" id="PSK42224.1"/>
    </source>
</evidence>
<evidence type="ECO:0000313" key="10">
    <source>
        <dbReference type="Proteomes" id="UP000243723"/>
    </source>
</evidence>
<reference evidence="9 10" key="1">
    <citation type="submission" date="2017-05" db="EMBL/GenBank/DDBJ databases">
        <title>Draft genome sequence of Elsinoe australis.</title>
        <authorList>
            <person name="Cheng Q."/>
        </authorList>
    </citation>
    <scope>NUCLEOTIDE SEQUENCE [LARGE SCALE GENOMIC DNA]</scope>
    <source>
        <strain evidence="9 10">NL1</strain>
    </source>
</reference>
<dbReference type="InterPro" id="IPR047021">
    <property type="entry name" value="REXO1/3/4-like"/>
</dbReference>
<dbReference type="GO" id="GO:0004527">
    <property type="term" value="F:exonuclease activity"/>
    <property type="evidence" value="ECO:0007669"/>
    <property type="project" value="UniProtKB-KW"/>
</dbReference>
<keyword evidence="4" id="KW-0378">Hydrolase</keyword>
<comment type="subcellular location">
    <subcellularLocation>
        <location evidence="1">Nucleus</location>
    </subcellularLocation>
</comment>
<dbReference type="PANTHER" id="PTHR12801">
    <property type="entry name" value="RNA EXONUCLEASE REXO1 / RECO3 FAMILY MEMBER-RELATED"/>
    <property type="match status" value="1"/>
</dbReference>
<keyword evidence="10" id="KW-1185">Reference proteome</keyword>
<dbReference type="InterPro" id="IPR036397">
    <property type="entry name" value="RNaseH_sf"/>
</dbReference>
<protein>
    <recommendedName>
        <fullName evidence="8">Exonuclease domain-containing protein</fullName>
    </recommendedName>
</protein>
<feature type="region of interest" description="Disordered" evidence="7">
    <location>
        <begin position="240"/>
        <end position="266"/>
    </location>
</feature>
<feature type="region of interest" description="Disordered" evidence="7">
    <location>
        <begin position="165"/>
        <end position="194"/>
    </location>
</feature>
<dbReference type="OrthoDB" id="206335at2759"/>
<feature type="region of interest" description="Disordered" evidence="7">
    <location>
        <begin position="1"/>
        <end position="84"/>
    </location>
</feature>
<dbReference type="AlphaFoldDB" id="A0A2P7Z1Y6"/>
<comment type="caution">
    <text evidence="9">The sequence shown here is derived from an EMBL/GenBank/DDBJ whole genome shotgun (WGS) entry which is preliminary data.</text>
</comment>
<dbReference type="GO" id="GO:0010629">
    <property type="term" value="P:negative regulation of gene expression"/>
    <property type="evidence" value="ECO:0007669"/>
    <property type="project" value="UniProtKB-ARBA"/>
</dbReference>
<dbReference type="FunFam" id="3.30.420.10:FF:000031">
    <property type="entry name" value="RNA exonuclease 1"/>
    <property type="match status" value="1"/>
</dbReference>
<dbReference type="Proteomes" id="UP000243723">
    <property type="component" value="Unassembled WGS sequence"/>
</dbReference>
<feature type="compositionally biased region" description="Basic and acidic residues" evidence="7">
    <location>
        <begin position="55"/>
        <end position="69"/>
    </location>
</feature>
<dbReference type="CDD" id="cd06145">
    <property type="entry name" value="REX1_like"/>
    <property type="match status" value="1"/>
</dbReference>
<evidence type="ECO:0000256" key="7">
    <source>
        <dbReference type="SAM" id="MobiDB-lite"/>
    </source>
</evidence>
<feature type="domain" description="Exonuclease" evidence="8">
    <location>
        <begin position="346"/>
        <end position="507"/>
    </location>
</feature>
<name>A0A2P7Z1Y6_9PEZI</name>
<evidence type="ECO:0000256" key="1">
    <source>
        <dbReference type="ARBA" id="ARBA00004123"/>
    </source>
</evidence>
<evidence type="ECO:0000256" key="6">
    <source>
        <dbReference type="ARBA" id="ARBA00023242"/>
    </source>
</evidence>
<keyword evidence="3" id="KW-0540">Nuclease</keyword>